<name>A0A9P4J0Z7_9PEZI</name>
<dbReference type="OrthoDB" id="10602031at2759"/>
<feature type="region of interest" description="Disordered" evidence="1">
    <location>
        <begin position="1"/>
        <end position="134"/>
    </location>
</feature>
<feature type="compositionally biased region" description="Low complexity" evidence="1">
    <location>
        <begin position="105"/>
        <end position="134"/>
    </location>
</feature>
<evidence type="ECO:0000313" key="2">
    <source>
        <dbReference type="EMBL" id="KAF2150393.1"/>
    </source>
</evidence>
<dbReference type="EMBL" id="ML996089">
    <property type="protein sequence ID" value="KAF2150393.1"/>
    <property type="molecule type" value="Genomic_DNA"/>
</dbReference>
<protein>
    <submittedName>
        <fullName evidence="2">Uncharacterized protein</fullName>
    </submittedName>
</protein>
<feature type="compositionally biased region" description="Low complexity" evidence="1">
    <location>
        <begin position="28"/>
        <end position="97"/>
    </location>
</feature>
<keyword evidence="3" id="KW-1185">Reference proteome</keyword>
<dbReference type="Proteomes" id="UP000799439">
    <property type="component" value="Unassembled WGS sequence"/>
</dbReference>
<evidence type="ECO:0000313" key="3">
    <source>
        <dbReference type="Proteomes" id="UP000799439"/>
    </source>
</evidence>
<dbReference type="AlphaFoldDB" id="A0A9P4J0Z7"/>
<organism evidence="2 3">
    <name type="scientific">Myriangium duriaei CBS 260.36</name>
    <dbReference type="NCBI Taxonomy" id="1168546"/>
    <lineage>
        <taxon>Eukaryota</taxon>
        <taxon>Fungi</taxon>
        <taxon>Dikarya</taxon>
        <taxon>Ascomycota</taxon>
        <taxon>Pezizomycotina</taxon>
        <taxon>Dothideomycetes</taxon>
        <taxon>Dothideomycetidae</taxon>
        <taxon>Myriangiales</taxon>
        <taxon>Myriangiaceae</taxon>
        <taxon>Myriangium</taxon>
    </lineage>
</organism>
<comment type="caution">
    <text evidence="2">The sequence shown here is derived from an EMBL/GenBank/DDBJ whole genome shotgun (WGS) entry which is preliminary data.</text>
</comment>
<proteinExistence type="predicted"/>
<feature type="compositionally biased region" description="Polar residues" evidence="1">
    <location>
        <begin position="1"/>
        <end position="27"/>
    </location>
</feature>
<reference evidence="2" key="1">
    <citation type="journal article" date="2020" name="Stud. Mycol.">
        <title>101 Dothideomycetes genomes: a test case for predicting lifestyles and emergence of pathogens.</title>
        <authorList>
            <person name="Haridas S."/>
            <person name="Albert R."/>
            <person name="Binder M."/>
            <person name="Bloem J."/>
            <person name="Labutti K."/>
            <person name="Salamov A."/>
            <person name="Andreopoulos B."/>
            <person name="Baker S."/>
            <person name="Barry K."/>
            <person name="Bills G."/>
            <person name="Bluhm B."/>
            <person name="Cannon C."/>
            <person name="Castanera R."/>
            <person name="Culley D."/>
            <person name="Daum C."/>
            <person name="Ezra D."/>
            <person name="Gonzalez J."/>
            <person name="Henrissat B."/>
            <person name="Kuo A."/>
            <person name="Liang C."/>
            <person name="Lipzen A."/>
            <person name="Lutzoni F."/>
            <person name="Magnuson J."/>
            <person name="Mondo S."/>
            <person name="Nolan M."/>
            <person name="Ohm R."/>
            <person name="Pangilinan J."/>
            <person name="Park H.-J."/>
            <person name="Ramirez L."/>
            <person name="Alfaro M."/>
            <person name="Sun H."/>
            <person name="Tritt A."/>
            <person name="Yoshinaga Y."/>
            <person name="Zwiers L.-H."/>
            <person name="Turgeon B."/>
            <person name="Goodwin S."/>
            <person name="Spatafora J."/>
            <person name="Crous P."/>
            <person name="Grigoriev I."/>
        </authorList>
    </citation>
    <scope>NUCLEOTIDE SEQUENCE</scope>
    <source>
        <strain evidence="2">CBS 260.36</strain>
    </source>
</reference>
<gene>
    <name evidence="2" type="ORF">K461DRAFT_176052</name>
</gene>
<accession>A0A9P4J0Z7</accession>
<sequence>MSSRTPSKTSTIPFSRGSITTPFKSLVTSPRTSTTARTSTTSKTTSTTRKSSTTTTKSTSLRPQSTPSTSPFQSSTKTSRSTTKSTTTTRGSTKTSSVSMTTRHTSSTTKASLTTTESVAVATRKTSSTTPTTMTGLTTTAVAILTPTTTSTKTTTAVVSTTASSPSSDTLTTTSSSSLDMLTPAMTSMSAISTTTSIPTSSSLFLCGTSSVTTFSISTCTSRSNAVISPSKTITFSTGTLNALTATVALAPLDTSTSYGITFDAGRFLGGAGGAALCNVTAAINGQNLTSVTTNYYFYYVAQRTSTINRAPGVSYQPTSSNSSMLLYMTCPMGLESNYWATNFAVTPICDAGEVIKTTPGPFDCVNVVGNGAFAAIDYSSPDPFIGWLSHETPLDTADPTFSGGYTGQNTTDTGAVLFTGTTSSLSQSLTNLDTSLQYNISFVAKLGVPANGSCDATAWLDDVPVLTTYPSANTTAWVWEPYSAVFQPNTSTPTLTIGINCTGRYFLYDWFLSRFYPGVAIDDVSIVRL</sequence>
<evidence type="ECO:0000256" key="1">
    <source>
        <dbReference type="SAM" id="MobiDB-lite"/>
    </source>
</evidence>